<dbReference type="AlphaFoldDB" id="A0A7J8RH43"/>
<keyword evidence="3" id="KW-1185">Reference proteome</keyword>
<protein>
    <submittedName>
        <fullName evidence="2">Uncharacterized protein</fullName>
    </submittedName>
</protein>
<name>A0A7J8RH43_GOSDV</name>
<dbReference type="Proteomes" id="UP000593561">
    <property type="component" value="Unassembled WGS sequence"/>
</dbReference>
<comment type="caution">
    <text evidence="2">The sequence shown here is derived from an EMBL/GenBank/DDBJ whole genome shotgun (WGS) entry which is preliminary data.</text>
</comment>
<evidence type="ECO:0000256" key="1">
    <source>
        <dbReference type="SAM" id="MobiDB-lite"/>
    </source>
</evidence>
<accession>A0A7J8RH43</accession>
<evidence type="ECO:0000313" key="2">
    <source>
        <dbReference type="EMBL" id="MBA0613167.1"/>
    </source>
</evidence>
<proteinExistence type="predicted"/>
<gene>
    <name evidence="2" type="ORF">Godav_013661</name>
</gene>
<feature type="non-terminal residue" evidence="2">
    <location>
        <position position="150"/>
    </location>
</feature>
<feature type="non-terminal residue" evidence="2">
    <location>
        <position position="1"/>
    </location>
</feature>
<feature type="compositionally biased region" description="Acidic residues" evidence="1">
    <location>
        <begin position="1"/>
        <end position="14"/>
    </location>
</feature>
<evidence type="ECO:0000313" key="3">
    <source>
        <dbReference type="Proteomes" id="UP000593561"/>
    </source>
</evidence>
<organism evidence="2 3">
    <name type="scientific">Gossypium davidsonii</name>
    <name type="common">Davidson's cotton</name>
    <name type="synonym">Gossypium klotzschianum subsp. davidsonii</name>
    <dbReference type="NCBI Taxonomy" id="34287"/>
    <lineage>
        <taxon>Eukaryota</taxon>
        <taxon>Viridiplantae</taxon>
        <taxon>Streptophyta</taxon>
        <taxon>Embryophyta</taxon>
        <taxon>Tracheophyta</taxon>
        <taxon>Spermatophyta</taxon>
        <taxon>Magnoliopsida</taxon>
        <taxon>eudicotyledons</taxon>
        <taxon>Gunneridae</taxon>
        <taxon>Pentapetalae</taxon>
        <taxon>rosids</taxon>
        <taxon>malvids</taxon>
        <taxon>Malvales</taxon>
        <taxon>Malvaceae</taxon>
        <taxon>Malvoideae</taxon>
        <taxon>Gossypium</taxon>
    </lineage>
</organism>
<reference evidence="2 3" key="1">
    <citation type="journal article" date="2019" name="Genome Biol. Evol.">
        <title>Insights into the evolution of the New World diploid cottons (Gossypium, subgenus Houzingenia) based on genome sequencing.</title>
        <authorList>
            <person name="Grover C.E."/>
            <person name="Arick M.A. 2nd"/>
            <person name="Thrash A."/>
            <person name="Conover J.L."/>
            <person name="Sanders W.S."/>
            <person name="Peterson D.G."/>
            <person name="Frelichowski J.E."/>
            <person name="Scheffler J.A."/>
            <person name="Scheffler B.E."/>
            <person name="Wendel J.F."/>
        </authorList>
    </citation>
    <scope>NUCLEOTIDE SEQUENCE [LARGE SCALE GENOMIC DNA]</scope>
    <source>
        <strain evidence="2">27</strain>
        <tissue evidence="2">Leaf</tissue>
    </source>
</reference>
<dbReference type="EMBL" id="JABFAC010000005">
    <property type="protein sequence ID" value="MBA0613167.1"/>
    <property type="molecule type" value="Genomic_DNA"/>
</dbReference>
<sequence>REGDVEGVESDGEGGFERVESIGKSNLGGVQADGEGVCATGIEVDECDGVESMDSVADDFSTSDRVDNVVAASSGEEDDRNEIEDEHHCSVSFKNKMVTTAMITQHFEATINDHPKMKLREIQRRCPSEIVKCTTEREWEDLCLALKKKD</sequence>
<feature type="region of interest" description="Disordered" evidence="1">
    <location>
        <begin position="1"/>
        <end position="34"/>
    </location>
</feature>